<dbReference type="PANTHER" id="PTHR43179">
    <property type="entry name" value="RHAMNOSYLTRANSFERASE WBBL"/>
    <property type="match status" value="1"/>
</dbReference>
<dbReference type="EMBL" id="LCFD01000002">
    <property type="protein sequence ID" value="KKS87554.1"/>
    <property type="molecule type" value="Genomic_DNA"/>
</dbReference>
<dbReference type="InterPro" id="IPR001173">
    <property type="entry name" value="Glyco_trans_2-like"/>
</dbReference>
<dbReference type="CDD" id="cd04186">
    <property type="entry name" value="GT_2_like_c"/>
    <property type="match status" value="1"/>
</dbReference>
<dbReference type="Proteomes" id="UP000034050">
    <property type="component" value="Unassembled WGS sequence"/>
</dbReference>
<gene>
    <name evidence="2" type="ORF">UV61_C0002G0275</name>
</gene>
<sequence>MDNTDASVVVVIVTFNNQETIAACLNSVLENKLTQVIVVDSASTDDTRELVRQKYAAVNLISLPNNVGFAAGNNLGIELALKEHPTYILILNPDTVLLPGALSALVAAAQHHHQRGIFGPQILRGSDPYVLWSAGGEIDPKRYTAGLIGYNQPVGPSFEKETVCDFVSGTCMLISAALFSFRIRFFAPYFLYYEDVEFCLWAKRFRGFSVYVPQAKILHQETSASGERLQAKSYYLARNHLLFVERCAPFGVKLRELARLPKTLAEHIGSQDLPAVIGIKDYFLRHFGHYENTKHQSRTQAPAHSDASS</sequence>
<organism evidence="2 3">
    <name type="scientific">Candidatus Gottesmanbacteria bacterium GW2011_GWB1_43_11</name>
    <dbReference type="NCBI Taxonomy" id="1618446"/>
    <lineage>
        <taxon>Bacteria</taxon>
        <taxon>Candidatus Gottesmaniibacteriota</taxon>
    </lineage>
</organism>
<dbReference type="Gene3D" id="3.90.550.10">
    <property type="entry name" value="Spore Coat Polysaccharide Biosynthesis Protein SpsA, Chain A"/>
    <property type="match status" value="1"/>
</dbReference>
<evidence type="ECO:0000313" key="2">
    <source>
        <dbReference type="EMBL" id="KKS87554.1"/>
    </source>
</evidence>
<proteinExistence type="predicted"/>
<protein>
    <recommendedName>
        <fullName evidence="1">Glycosyltransferase 2-like domain-containing protein</fullName>
    </recommendedName>
</protein>
<comment type="caution">
    <text evidence="2">The sequence shown here is derived from an EMBL/GenBank/DDBJ whole genome shotgun (WGS) entry which is preliminary data.</text>
</comment>
<name>A0A0G1CPS8_9BACT</name>
<dbReference type="Pfam" id="PF00535">
    <property type="entry name" value="Glycos_transf_2"/>
    <property type="match status" value="1"/>
</dbReference>
<evidence type="ECO:0000313" key="3">
    <source>
        <dbReference type="Proteomes" id="UP000034050"/>
    </source>
</evidence>
<dbReference type="InterPro" id="IPR029044">
    <property type="entry name" value="Nucleotide-diphossugar_trans"/>
</dbReference>
<dbReference type="AlphaFoldDB" id="A0A0G1CPS8"/>
<dbReference type="STRING" id="1618446.UV61_C0002G0275"/>
<feature type="domain" description="Glycosyltransferase 2-like" evidence="1">
    <location>
        <begin position="10"/>
        <end position="144"/>
    </location>
</feature>
<dbReference type="SUPFAM" id="SSF53448">
    <property type="entry name" value="Nucleotide-diphospho-sugar transferases"/>
    <property type="match status" value="1"/>
</dbReference>
<accession>A0A0G1CPS8</accession>
<evidence type="ECO:0000259" key="1">
    <source>
        <dbReference type="Pfam" id="PF00535"/>
    </source>
</evidence>
<dbReference type="PANTHER" id="PTHR43179:SF7">
    <property type="entry name" value="RHAMNOSYLTRANSFERASE WBBL"/>
    <property type="match status" value="1"/>
</dbReference>
<reference evidence="2 3" key="1">
    <citation type="journal article" date="2015" name="Nature">
        <title>rRNA introns, odd ribosomes, and small enigmatic genomes across a large radiation of phyla.</title>
        <authorList>
            <person name="Brown C.T."/>
            <person name="Hug L.A."/>
            <person name="Thomas B.C."/>
            <person name="Sharon I."/>
            <person name="Castelle C.J."/>
            <person name="Singh A."/>
            <person name="Wilkins M.J."/>
            <person name="Williams K.H."/>
            <person name="Banfield J.F."/>
        </authorList>
    </citation>
    <scope>NUCLEOTIDE SEQUENCE [LARGE SCALE GENOMIC DNA]</scope>
</reference>